<proteinExistence type="predicted"/>
<protein>
    <submittedName>
        <fullName evidence="3">Uncharacterized protein</fullName>
    </submittedName>
</protein>
<evidence type="ECO:0000256" key="2">
    <source>
        <dbReference type="SAM" id="SignalP"/>
    </source>
</evidence>
<evidence type="ECO:0000256" key="1">
    <source>
        <dbReference type="SAM" id="MobiDB-lite"/>
    </source>
</evidence>
<dbReference type="EMBL" id="LAZP02000021">
    <property type="protein sequence ID" value="PFH62684.1"/>
    <property type="molecule type" value="Genomic_DNA"/>
</dbReference>
<gene>
    <name evidence="3" type="ORF">XA68_12555</name>
</gene>
<feature type="region of interest" description="Disordered" evidence="1">
    <location>
        <begin position="58"/>
        <end position="143"/>
    </location>
</feature>
<dbReference type="AlphaFoldDB" id="A0A2A9PN76"/>
<reference evidence="3 4" key="1">
    <citation type="journal article" date="2015" name="BMC Genomics">
        <title>Gene expression during zombie ant biting behavior reflects the complexity underlying fungal parasitic behavioral manipulation.</title>
        <authorList>
            <person name="de Bekker C."/>
            <person name="Ohm R.A."/>
            <person name="Loreto R.G."/>
            <person name="Sebastian A."/>
            <person name="Albert I."/>
            <person name="Merrow M."/>
            <person name="Brachmann A."/>
            <person name="Hughes D.P."/>
        </authorList>
    </citation>
    <scope>NUCLEOTIDE SEQUENCE [LARGE SCALE GENOMIC DNA]</scope>
    <source>
        <strain evidence="3 4">SC16a</strain>
    </source>
</reference>
<evidence type="ECO:0000313" key="4">
    <source>
        <dbReference type="Proteomes" id="UP000037136"/>
    </source>
</evidence>
<reference evidence="3 4" key="2">
    <citation type="journal article" date="2017" name="Sci. Rep.">
        <title>Ant-infecting Ophiocordyceps genomes reveal a high diversity of potential behavioral manipulation genes and a possible major role for enterotoxins.</title>
        <authorList>
            <person name="de Bekker C."/>
            <person name="Ohm R.A."/>
            <person name="Evans H.C."/>
            <person name="Brachmann A."/>
            <person name="Hughes D.P."/>
        </authorList>
    </citation>
    <scope>NUCLEOTIDE SEQUENCE [LARGE SCALE GENOMIC DNA]</scope>
    <source>
        <strain evidence="3 4">SC16a</strain>
    </source>
</reference>
<keyword evidence="4" id="KW-1185">Reference proteome</keyword>
<accession>A0A2A9PN76</accession>
<organism evidence="3 4">
    <name type="scientific">Ophiocordyceps unilateralis</name>
    <name type="common">Zombie-ant fungus</name>
    <name type="synonym">Torrubia unilateralis</name>
    <dbReference type="NCBI Taxonomy" id="268505"/>
    <lineage>
        <taxon>Eukaryota</taxon>
        <taxon>Fungi</taxon>
        <taxon>Dikarya</taxon>
        <taxon>Ascomycota</taxon>
        <taxon>Pezizomycotina</taxon>
        <taxon>Sordariomycetes</taxon>
        <taxon>Hypocreomycetidae</taxon>
        <taxon>Hypocreales</taxon>
        <taxon>Ophiocordycipitaceae</taxon>
        <taxon>Ophiocordyceps</taxon>
    </lineage>
</organism>
<sequence length="143" mass="15608">MKFILAVVAFLAGAALATPVRHAPNRSILRRPGSSQDGFITSIRNLKTPKRVKFATQLETSSQLRQHRGGYQSPPNSPRIFDSVSPPKFSQLRQHRGGYQSPPNSPPIFDSVSPPKFRATAPTAEAKTQARGQARGRGRSASF</sequence>
<feature type="compositionally biased region" description="Basic residues" evidence="1">
    <location>
        <begin position="134"/>
        <end position="143"/>
    </location>
</feature>
<evidence type="ECO:0000313" key="3">
    <source>
        <dbReference type="EMBL" id="PFH62684.1"/>
    </source>
</evidence>
<keyword evidence="2" id="KW-0732">Signal</keyword>
<comment type="caution">
    <text evidence="3">The sequence shown here is derived from an EMBL/GenBank/DDBJ whole genome shotgun (WGS) entry which is preliminary data.</text>
</comment>
<dbReference type="Proteomes" id="UP000037136">
    <property type="component" value="Unassembled WGS sequence"/>
</dbReference>
<feature type="chain" id="PRO_5013242116" evidence="2">
    <location>
        <begin position="18"/>
        <end position="143"/>
    </location>
</feature>
<name>A0A2A9PN76_OPHUN</name>
<feature type="signal peptide" evidence="2">
    <location>
        <begin position="1"/>
        <end position="17"/>
    </location>
</feature>